<evidence type="ECO:0000256" key="1">
    <source>
        <dbReference type="SAM" id="MobiDB-lite"/>
    </source>
</evidence>
<evidence type="ECO:0000313" key="2">
    <source>
        <dbReference type="EMBL" id="MDN3574859.1"/>
    </source>
</evidence>
<organism evidence="2 3">
    <name type="scientific">Methylobacterium longum</name>
    <dbReference type="NCBI Taxonomy" id="767694"/>
    <lineage>
        <taxon>Bacteria</taxon>
        <taxon>Pseudomonadati</taxon>
        <taxon>Pseudomonadota</taxon>
        <taxon>Alphaproteobacteria</taxon>
        <taxon>Hyphomicrobiales</taxon>
        <taxon>Methylobacteriaceae</taxon>
        <taxon>Methylobacterium</taxon>
    </lineage>
</organism>
<keyword evidence="3" id="KW-1185">Reference proteome</keyword>
<name>A0ABT8B013_9HYPH</name>
<reference evidence="3" key="1">
    <citation type="journal article" date="2019" name="Int. J. Syst. Evol. Microbiol.">
        <title>The Global Catalogue of Microorganisms (GCM) 10K type strain sequencing project: providing services to taxonomists for standard genome sequencing and annotation.</title>
        <authorList>
            <consortium name="The Broad Institute Genomics Platform"/>
            <consortium name="The Broad Institute Genome Sequencing Center for Infectious Disease"/>
            <person name="Wu L."/>
            <person name="Ma J."/>
        </authorList>
    </citation>
    <scope>NUCLEOTIDE SEQUENCE [LARGE SCALE GENOMIC DNA]</scope>
    <source>
        <strain evidence="3">CECT 7806</strain>
    </source>
</reference>
<protein>
    <submittedName>
        <fullName evidence="2">Uncharacterized protein</fullName>
    </submittedName>
</protein>
<comment type="caution">
    <text evidence="2">The sequence shown here is derived from an EMBL/GenBank/DDBJ whole genome shotgun (WGS) entry which is preliminary data.</text>
</comment>
<proteinExistence type="predicted"/>
<gene>
    <name evidence="2" type="ORF">QWZ18_30225</name>
</gene>
<feature type="region of interest" description="Disordered" evidence="1">
    <location>
        <begin position="80"/>
        <end position="126"/>
    </location>
</feature>
<evidence type="ECO:0000313" key="3">
    <source>
        <dbReference type="Proteomes" id="UP001244297"/>
    </source>
</evidence>
<dbReference type="EMBL" id="JAUFPT010000118">
    <property type="protein sequence ID" value="MDN3574859.1"/>
    <property type="molecule type" value="Genomic_DNA"/>
</dbReference>
<sequence length="126" mass="13507">MTGHPCNFAHAIGYAAPVAEPATAQTGAADAELLRLGEKLERLWSAETDLSLHSRRNSSDAADDAIDAAVNGTSASVDKYAHHGRCHGRPEADQGAHAIGGSEHPRPPKQLEGHTRRRAWKIDQSR</sequence>
<dbReference type="Proteomes" id="UP001244297">
    <property type="component" value="Unassembled WGS sequence"/>
</dbReference>
<accession>A0ABT8B013</accession>
<feature type="compositionally biased region" description="Basic and acidic residues" evidence="1">
    <location>
        <begin position="103"/>
        <end position="126"/>
    </location>
</feature>
<dbReference type="RefSeq" id="WP_238290838.1">
    <property type="nucleotide sequence ID" value="NZ_BPQS01000028.1"/>
</dbReference>